<evidence type="ECO:0000256" key="2">
    <source>
        <dbReference type="SAM" id="Phobius"/>
    </source>
</evidence>
<accession>A0A087CM55</accession>
<keyword evidence="2" id="KW-0812">Transmembrane</keyword>
<organism evidence="3 4">
    <name type="scientific">Bifidobacterium psychraerophilum</name>
    <dbReference type="NCBI Taxonomy" id="218140"/>
    <lineage>
        <taxon>Bacteria</taxon>
        <taxon>Bacillati</taxon>
        <taxon>Actinomycetota</taxon>
        <taxon>Actinomycetes</taxon>
        <taxon>Bifidobacteriales</taxon>
        <taxon>Bifidobacteriaceae</taxon>
        <taxon>Bifidobacterium</taxon>
    </lineage>
</organism>
<gene>
    <name evidence="3" type="ORF">BPSY_0232</name>
</gene>
<dbReference type="RefSeq" id="WP_051921369.1">
    <property type="nucleotide sequence ID" value="NZ_JGZI01000002.1"/>
</dbReference>
<proteinExistence type="predicted"/>
<dbReference type="AlphaFoldDB" id="A0A087CM55"/>
<dbReference type="Proteomes" id="UP000029050">
    <property type="component" value="Unassembled WGS sequence"/>
</dbReference>
<feature type="compositionally biased region" description="Gly residues" evidence="1">
    <location>
        <begin position="410"/>
        <end position="421"/>
    </location>
</feature>
<dbReference type="STRING" id="218140.BPSY_0232"/>
<name>A0A087CM55_9BIFI</name>
<dbReference type="eggNOG" id="ENOG502ZIJN">
    <property type="taxonomic scope" value="Bacteria"/>
</dbReference>
<comment type="caution">
    <text evidence="3">The sequence shown here is derived from an EMBL/GenBank/DDBJ whole genome shotgun (WGS) entry which is preliminary data.</text>
</comment>
<feature type="compositionally biased region" description="Low complexity" evidence="1">
    <location>
        <begin position="366"/>
        <end position="409"/>
    </location>
</feature>
<keyword evidence="2" id="KW-1133">Transmembrane helix</keyword>
<feature type="region of interest" description="Disordered" evidence="1">
    <location>
        <begin position="81"/>
        <end position="102"/>
    </location>
</feature>
<protein>
    <submittedName>
        <fullName evidence="3">Uncharacterized protein</fullName>
    </submittedName>
</protein>
<keyword evidence="2" id="KW-0472">Membrane</keyword>
<reference evidence="3 4" key="1">
    <citation type="submission" date="2014-03" db="EMBL/GenBank/DDBJ databases">
        <title>Genomics of Bifidobacteria.</title>
        <authorList>
            <person name="Ventura M."/>
            <person name="Milani C."/>
            <person name="Lugli G.A."/>
        </authorList>
    </citation>
    <scope>NUCLEOTIDE SEQUENCE [LARGE SCALE GENOMIC DNA]</scope>
    <source>
        <strain evidence="3 4">LMG 21775</strain>
    </source>
</reference>
<evidence type="ECO:0000256" key="1">
    <source>
        <dbReference type="SAM" id="MobiDB-lite"/>
    </source>
</evidence>
<feature type="region of interest" description="Disordered" evidence="1">
    <location>
        <begin position="366"/>
        <end position="445"/>
    </location>
</feature>
<evidence type="ECO:0000313" key="3">
    <source>
        <dbReference type="EMBL" id="KFI84355.1"/>
    </source>
</evidence>
<dbReference type="GeneID" id="98299472"/>
<feature type="transmembrane region" description="Helical" evidence="2">
    <location>
        <begin position="139"/>
        <end position="162"/>
    </location>
</feature>
<evidence type="ECO:0000313" key="4">
    <source>
        <dbReference type="Proteomes" id="UP000029050"/>
    </source>
</evidence>
<sequence length="445" mass="44670">MSTPTQQATPVTVSIDEREGDLCINGTHSPLDAPGMDAQREQAVSRLRLLARLQRTAFTVTISGSGDTTMLDIDRQGVVTDTTPVEETPADTAIQETAPDDDTDDLLDAIADTAAPTGADTPAVRPEAATRRFGRRQAIVAFIAAGTLLLTAAGVMASRWYVSGRHDAAFTSCQSASKDLAASRNALRRSLTDSAAASRIDTGQVRDPATVTALRQARSQADLGSAPACAIRMDTAQLTALAGKLTTLAATADGRTSAIGVAADAVVASRDAKALADAKTSLANAVKAAQGTLDSSHGKVADNATRVKLQQAIDAANKVLDDKGVKTAKRYQDAQSSLAGPVKGVNDSVAAKAAADKTAADKAAADAAAAQAQAPSSSGSSSSSPSKRRSQTSGSGSSSSGSSTRRGTSGSTGSGSSGSSGGAPSWSVPGAGSDEGNIGGSDPGL</sequence>
<feature type="compositionally biased region" description="Low complexity" evidence="1">
    <location>
        <begin position="81"/>
        <end position="93"/>
    </location>
</feature>
<dbReference type="EMBL" id="JGZI01000002">
    <property type="protein sequence ID" value="KFI84355.1"/>
    <property type="molecule type" value="Genomic_DNA"/>
</dbReference>
<dbReference type="OrthoDB" id="3240617at2"/>
<keyword evidence="4" id="KW-1185">Reference proteome</keyword>